<keyword evidence="10" id="KW-0472">Membrane</keyword>
<keyword evidence="5" id="KW-0762">Sugar transport</keyword>
<dbReference type="InterPro" id="IPR003439">
    <property type="entry name" value="ABC_transporter-like_ATP-bd"/>
</dbReference>
<organism evidence="12 13">
    <name type="scientific">Shimia isoporae</name>
    <dbReference type="NCBI Taxonomy" id="647720"/>
    <lineage>
        <taxon>Bacteria</taxon>
        <taxon>Pseudomonadati</taxon>
        <taxon>Pseudomonadota</taxon>
        <taxon>Alphaproteobacteria</taxon>
        <taxon>Rhodobacterales</taxon>
        <taxon>Roseobacteraceae</taxon>
    </lineage>
</organism>
<keyword evidence="6" id="KW-0677">Repeat</keyword>
<evidence type="ECO:0000256" key="2">
    <source>
        <dbReference type="ARBA" id="ARBA00005417"/>
    </source>
</evidence>
<dbReference type="InterPro" id="IPR003593">
    <property type="entry name" value="AAA+_ATPase"/>
</dbReference>
<dbReference type="RefSeq" id="WP_132858683.1">
    <property type="nucleotide sequence ID" value="NZ_SMGR01000001.1"/>
</dbReference>
<dbReference type="Gene3D" id="3.40.50.300">
    <property type="entry name" value="P-loop containing nucleotide triphosphate hydrolases"/>
    <property type="match status" value="2"/>
</dbReference>
<dbReference type="InterPro" id="IPR027417">
    <property type="entry name" value="P-loop_NTPase"/>
</dbReference>
<protein>
    <submittedName>
        <fullName evidence="12">Nucleoside ABC transporter ATP-binding protein</fullName>
    </submittedName>
</protein>
<keyword evidence="13" id="KW-1185">Reference proteome</keyword>
<proteinExistence type="inferred from homology"/>
<comment type="caution">
    <text evidence="12">The sequence shown here is derived from an EMBL/GenBank/DDBJ whole genome shotgun (WGS) entry which is preliminary data.</text>
</comment>
<dbReference type="GO" id="GO:0005886">
    <property type="term" value="C:plasma membrane"/>
    <property type="evidence" value="ECO:0007669"/>
    <property type="project" value="UniProtKB-SubCell"/>
</dbReference>
<evidence type="ECO:0000256" key="4">
    <source>
        <dbReference type="ARBA" id="ARBA00022475"/>
    </source>
</evidence>
<accession>A0A4R1NU69</accession>
<dbReference type="Proteomes" id="UP000295673">
    <property type="component" value="Unassembled WGS sequence"/>
</dbReference>
<keyword evidence="8 12" id="KW-0067">ATP-binding</keyword>
<comment type="subcellular location">
    <subcellularLocation>
        <location evidence="1">Cell membrane</location>
        <topology evidence="1">Peripheral membrane protein</topology>
    </subcellularLocation>
</comment>
<keyword evidence="3" id="KW-0813">Transport</keyword>
<dbReference type="FunFam" id="3.40.50.300:FF:000127">
    <property type="entry name" value="Ribose import ATP-binding protein RbsA"/>
    <property type="match status" value="1"/>
</dbReference>
<evidence type="ECO:0000256" key="7">
    <source>
        <dbReference type="ARBA" id="ARBA00022741"/>
    </source>
</evidence>
<dbReference type="PANTHER" id="PTHR43790">
    <property type="entry name" value="CARBOHYDRATE TRANSPORT ATP-BINDING PROTEIN MG119-RELATED"/>
    <property type="match status" value="1"/>
</dbReference>
<dbReference type="InterPro" id="IPR017871">
    <property type="entry name" value="ABC_transporter-like_CS"/>
</dbReference>
<evidence type="ECO:0000256" key="10">
    <source>
        <dbReference type="ARBA" id="ARBA00023136"/>
    </source>
</evidence>
<dbReference type="SMART" id="SM00382">
    <property type="entry name" value="AAA"/>
    <property type="match status" value="2"/>
</dbReference>
<name>A0A4R1NU69_9RHOB</name>
<keyword evidence="4" id="KW-1003">Cell membrane</keyword>
<evidence type="ECO:0000313" key="13">
    <source>
        <dbReference type="Proteomes" id="UP000295673"/>
    </source>
</evidence>
<dbReference type="CDD" id="cd03216">
    <property type="entry name" value="ABC_Carb_Monos_I"/>
    <property type="match status" value="1"/>
</dbReference>
<evidence type="ECO:0000313" key="12">
    <source>
        <dbReference type="EMBL" id="TCL08572.1"/>
    </source>
</evidence>
<dbReference type="OrthoDB" id="9805029at2"/>
<evidence type="ECO:0000259" key="11">
    <source>
        <dbReference type="PROSITE" id="PS50893"/>
    </source>
</evidence>
<keyword evidence="7" id="KW-0547">Nucleotide-binding</keyword>
<dbReference type="InterPro" id="IPR050107">
    <property type="entry name" value="ABC_carbohydrate_import_ATPase"/>
</dbReference>
<dbReference type="EMBL" id="SMGR01000001">
    <property type="protein sequence ID" value="TCL08572.1"/>
    <property type="molecule type" value="Genomic_DNA"/>
</dbReference>
<evidence type="ECO:0000256" key="5">
    <source>
        <dbReference type="ARBA" id="ARBA00022597"/>
    </source>
</evidence>
<dbReference type="CDD" id="cd03215">
    <property type="entry name" value="ABC_Carb_Monos_II"/>
    <property type="match status" value="1"/>
</dbReference>
<sequence length="525" mass="57083">MTAPAIELKGISKAFGPVQANKDISISVQPGTIHGIIGENGAGKSTLMSILYGFYKADAGEIFIKGQKTLIPDSQHAIKAGIGMVFQHFKLVENFTVLENIILGAEDGAMLNTSLGKARKELKHLAEEYGLNVDPDEVIENLSVGHQQRVEILKALYRKAEILILDEPTGVLTPAEADQLFRILDRLREEGKTIILITHKLREIMDTTDTVSVMRRGQMTATVKTSETSPEELAELMVGRKVLLRVDKEIAKPGETILDVKGLRVIDEKGVERVKGIDLHVRAGEILGIAGVAGNGQSELLEVLGGFADGTGVITMNGSEIPLSGHGADGRARRDAGISHVPEDRQREGLIMEYSAWENTVFGYHRDKDHQAGLLMDNAAIQAEAQEKMDRFDVRPPNPKLAAKNFSGGNQQKIVLAREIERNPDLLLIGQPTRGVDIGAIEFIHQQIVNLRDQGKAILLVSVELDEIMSLSDRIAVMFDGHIMGERDPAQTNERELGLLMAGITDTSAVADDAKGASEEALNDG</sequence>
<dbReference type="FunFam" id="3.40.50.300:FF:001390">
    <property type="entry name" value="ABC transporter, ATP-binding protein"/>
    <property type="match status" value="1"/>
</dbReference>
<feature type="domain" description="ABC transporter" evidence="11">
    <location>
        <begin position="6"/>
        <end position="241"/>
    </location>
</feature>
<evidence type="ECO:0000256" key="6">
    <source>
        <dbReference type="ARBA" id="ARBA00022737"/>
    </source>
</evidence>
<dbReference type="SUPFAM" id="SSF52540">
    <property type="entry name" value="P-loop containing nucleoside triphosphate hydrolases"/>
    <property type="match status" value="2"/>
</dbReference>
<comment type="similarity">
    <text evidence="2">Belongs to the ABC transporter superfamily.</text>
</comment>
<gene>
    <name evidence="12" type="ORF">BXY66_0609</name>
</gene>
<evidence type="ECO:0000256" key="3">
    <source>
        <dbReference type="ARBA" id="ARBA00022448"/>
    </source>
</evidence>
<dbReference type="AlphaFoldDB" id="A0A4R1NU69"/>
<keyword evidence="9" id="KW-1278">Translocase</keyword>
<evidence type="ECO:0000256" key="1">
    <source>
        <dbReference type="ARBA" id="ARBA00004202"/>
    </source>
</evidence>
<dbReference type="PANTHER" id="PTHR43790:SF4">
    <property type="entry name" value="GUANOSINE IMPORT ATP-BINDING PROTEIN NUPO"/>
    <property type="match status" value="1"/>
</dbReference>
<feature type="domain" description="ABC transporter" evidence="11">
    <location>
        <begin position="258"/>
        <end position="505"/>
    </location>
</feature>
<dbReference type="GO" id="GO:0005524">
    <property type="term" value="F:ATP binding"/>
    <property type="evidence" value="ECO:0007669"/>
    <property type="project" value="UniProtKB-KW"/>
</dbReference>
<dbReference type="GO" id="GO:0016887">
    <property type="term" value="F:ATP hydrolysis activity"/>
    <property type="evidence" value="ECO:0007669"/>
    <property type="project" value="InterPro"/>
</dbReference>
<dbReference type="PROSITE" id="PS50893">
    <property type="entry name" value="ABC_TRANSPORTER_2"/>
    <property type="match status" value="2"/>
</dbReference>
<reference evidence="12 13" key="1">
    <citation type="submission" date="2019-03" db="EMBL/GenBank/DDBJ databases">
        <title>Genomic Encyclopedia of Archaeal and Bacterial Type Strains, Phase II (KMG-II): from individual species to whole genera.</title>
        <authorList>
            <person name="Goeker M."/>
        </authorList>
    </citation>
    <scope>NUCLEOTIDE SEQUENCE [LARGE SCALE GENOMIC DNA]</scope>
    <source>
        <strain evidence="12 13">DSM 26433</strain>
    </source>
</reference>
<dbReference type="Pfam" id="PF00005">
    <property type="entry name" value="ABC_tran"/>
    <property type="match status" value="2"/>
</dbReference>
<dbReference type="PROSITE" id="PS00211">
    <property type="entry name" value="ABC_TRANSPORTER_1"/>
    <property type="match status" value="1"/>
</dbReference>
<evidence type="ECO:0000256" key="9">
    <source>
        <dbReference type="ARBA" id="ARBA00022967"/>
    </source>
</evidence>
<evidence type="ECO:0000256" key="8">
    <source>
        <dbReference type="ARBA" id="ARBA00022840"/>
    </source>
</evidence>